<reference evidence="1 2" key="1">
    <citation type="submission" date="2021-12" db="EMBL/GenBank/DDBJ databases">
        <title>Genome seq of P8.</title>
        <authorList>
            <person name="Seo T."/>
        </authorList>
    </citation>
    <scope>NUCLEOTIDE SEQUENCE [LARGE SCALE GENOMIC DNA]</scope>
    <source>
        <strain evidence="1 2">P8</strain>
    </source>
</reference>
<proteinExistence type="predicted"/>
<evidence type="ECO:0000313" key="1">
    <source>
        <dbReference type="EMBL" id="MCE4555448.1"/>
    </source>
</evidence>
<sequence>MSGLSLDLFIQYGYVQISLRLREERELGGNIGAWANQGFLSSKDGPCDEELGAIVSSIEQFMGGATGTAEDLRHVLFMAAAEALLAPEVATLLRSYGVDAPDFGSALGGYPFYFYVMDPDEALRVNYCDVVRANRVVARVLDAQER</sequence>
<dbReference type="Proteomes" id="UP001200741">
    <property type="component" value="Unassembled WGS sequence"/>
</dbReference>
<keyword evidence="2" id="KW-1185">Reference proteome</keyword>
<evidence type="ECO:0000313" key="2">
    <source>
        <dbReference type="Proteomes" id="UP001200741"/>
    </source>
</evidence>
<dbReference type="EMBL" id="JAJTWU010000005">
    <property type="protein sequence ID" value="MCE4555448.1"/>
    <property type="molecule type" value="Genomic_DNA"/>
</dbReference>
<organism evidence="1 2">
    <name type="scientific">Pelomonas cellulosilytica</name>
    <dbReference type="NCBI Taxonomy" id="2906762"/>
    <lineage>
        <taxon>Bacteria</taxon>
        <taxon>Pseudomonadati</taxon>
        <taxon>Pseudomonadota</taxon>
        <taxon>Betaproteobacteria</taxon>
        <taxon>Burkholderiales</taxon>
        <taxon>Sphaerotilaceae</taxon>
        <taxon>Roseateles</taxon>
    </lineage>
</organism>
<dbReference type="RefSeq" id="WP_233372463.1">
    <property type="nucleotide sequence ID" value="NZ_JAJTWU010000005.1"/>
</dbReference>
<protein>
    <submittedName>
        <fullName evidence="1">Uncharacterized protein</fullName>
    </submittedName>
</protein>
<name>A0ABS8XXM3_9BURK</name>
<gene>
    <name evidence="1" type="ORF">LXT13_13620</name>
</gene>
<accession>A0ABS8XXM3</accession>
<comment type="caution">
    <text evidence="1">The sequence shown here is derived from an EMBL/GenBank/DDBJ whole genome shotgun (WGS) entry which is preliminary data.</text>
</comment>